<name>A0A917EQV8_9BACI</name>
<gene>
    <name evidence="8" type="primary">norA</name>
    <name evidence="8" type="ORF">GCM10007140_25610</name>
</gene>
<evidence type="ECO:0000313" key="9">
    <source>
        <dbReference type="Proteomes" id="UP000605259"/>
    </source>
</evidence>
<feature type="transmembrane region" description="Helical" evidence="6">
    <location>
        <begin position="164"/>
        <end position="189"/>
    </location>
</feature>
<keyword evidence="2" id="KW-0813">Transport</keyword>
<feature type="transmembrane region" description="Helical" evidence="6">
    <location>
        <begin position="299"/>
        <end position="323"/>
    </location>
</feature>
<dbReference type="Gene3D" id="1.20.1250.20">
    <property type="entry name" value="MFS general substrate transporter like domains"/>
    <property type="match status" value="1"/>
</dbReference>
<evidence type="ECO:0000313" key="8">
    <source>
        <dbReference type="EMBL" id="GGE74642.1"/>
    </source>
</evidence>
<feature type="transmembrane region" description="Helical" evidence="6">
    <location>
        <begin position="245"/>
        <end position="263"/>
    </location>
</feature>
<evidence type="ECO:0000256" key="1">
    <source>
        <dbReference type="ARBA" id="ARBA00004651"/>
    </source>
</evidence>
<evidence type="ECO:0000259" key="7">
    <source>
        <dbReference type="PROSITE" id="PS50850"/>
    </source>
</evidence>
<dbReference type="InterPro" id="IPR020846">
    <property type="entry name" value="MFS_dom"/>
</dbReference>
<feature type="transmembrane region" description="Helical" evidence="6">
    <location>
        <begin position="275"/>
        <end position="293"/>
    </location>
</feature>
<dbReference type="InterPro" id="IPR005829">
    <property type="entry name" value="Sugar_transporter_CS"/>
</dbReference>
<accession>A0A917EQV8</accession>
<dbReference type="PROSITE" id="PS50850">
    <property type="entry name" value="MFS"/>
    <property type="match status" value="1"/>
</dbReference>
<evidence type="ECO:0000256" key="2">
    <source>
        <dbReference type="ARBA" id="ARBA00022448"/>
    </source>
</evidence>
<dbReference type="InterPro" id="IPR036259">
    <property type="entry name" value="MFS_trans_sf"/>
</dbReference>
<dbReference type="CDD" id="cd17489">
    <property type="entry name" value="MFS_YfcJ_like"/>
    <property type="match status" value="1"/>
</dbReference>
<evidence type="ECO:0000256" key="3">
    <source>
        <dbReference type="ARBA" id="ARBA00022692"/>
    </source>
</evidence>
<proteinExistence type="predicted"/>
<feature type="transmembrane region" description="Helical" evidence="6">
    <location>
        <begin position="136"/>
        <end position="158"/>
    </location>
</feature>
<dbReference type="AlphaFoldDB" id="A0A917EQV8"/>
<protein>
    <submittedName>
        <fullName evidence="8">MFS transporter</fullName>
    </submittedName>
</protein>
<dbReference type="GO" id="GO:0005886">
    <property type="term" value="C:plasma membrane"/>
    <property type="evidence" value="ECO:0007669"/>
    <property type="project" value="UniProtKB-SubCell"/>
</dbReference>
<feature type="transmembrane region" description="Helical" evidence="6">
    <location>
        <begin position="363"/>
        <end position="381"/>
    </location>
</feature>
<comment type="caution">
    <text evidence="8">The sequence shown here is derived from an EMBL/GenBank/DDBJ whole genome shotgun (WGS) entry which is preliminary data.</text>
</comment>
<evidence type="ECO:0000256" key="4">
    <source>
        <dbReference type="ARBA" id="ARBA00022989"/>
    </source>
</evidence>
<dbReference type="InterPro" id="IPR011701">
    <property type="entry name" value="MFS"/>
</dbReference>
<feature type="transmembrane region" description="Helical" evidence="6">
    <location>
        <begin position="210"/>
        <end position="233"/>
    </location>
</feature>
<keyword evidence="5 6" id="KW-0472">Membrane</keyword>
<dbReference type="Pfam" id="PF07690">
    <property type="entry name" value="MFS_1"/>
    <property type="match status" value="1"/>
</dbReference>
<feature type="transmembrane region" description="Helical" evidence="6">
    <location>
        <begin position="110"/>
        <end position="129"/>
    </location>
</feature>
<evidence type="ECO:0000256" key="6">
    <source>
        <dbReference type="SAM" id="Phobius"/>
    </source>
</evidence>
<dbReference type="GO" id="GO:0022857">
    <property type="term" value="F:transmembrane transporter activity"/>
    <property type="evidence" value="ECO:0007669"/>
    <property type="project" value="InterPro"/>
</dbReference>
<comment type="subcellular location">
    <subcellularLocation>
        <location evidence="1">Cell membrane</location>
        <topology evidence="1">Multi-pass membrane protein</topology>
    </subcellularLocation>
</comment>
<sequence>MKKETIWTKDFLRVSFSSFFMFMAFYMLMSALPIYIVDVLNGEESQIGLVTTLFLLSSILSRPFIGKWVDQFGRKKLLFISLLLFAFASVLYIGLHSLFALLILRFFHGFGFGMSTTVLGTVAADLIPAKRRGEGISYFGMFMNLAMVIGPFVGILIISKYDSMILFIVCAICSGISFLLSSRIAVPHIQLMKKQEEKKRFQWSDVLETSALRIACITGILAFAYSGIISFISVYAKEIGSVDDASYFFAIYAIMLVVARPFAGRLFDSKGVNFIMYPGIVLYTIGMILLSVADSTVMFLLSGGIIGLGYGALVPCLQTLIVGQAMDNRRGVATSTFYAFYDTGVGIGSLVLGYVAMYTSYQIMYGVSVLFIVCAGILYYMKQNKDRIFVEKDERLSS</sequence>
<reference evidence="8" key="2">
    <citation type="submission" date="2020-09" db="EMBL/GenBank/DDBJ databases">
        <authorList>
            <person name="Sun Q."/>
            <person name="Zhou Y."/>
        </authorList>
    </citation>
    <scope>NUCLEOTIDE SEQUENCE</scope>
    <source>
        <strain evidence="8">CGMCC 1.12698</strain>
    </source>
</reference>
<feature type="transmembrane region" description="Helical" evidence="6">
    <location>
        <begin position="335"/>
        <end position="357"/>
    </location>
</feature>
<organism evidence="8 9">
    <name type="scientific">Priestia taiwanensis</name>
    <dbReference type="NCBI Taxonomy" id="1347902"/>
    <lineage>
        <taxon>Bacteria</taxon>
        <taxon>Bacillati</taxon>
        <taxon>Bacillota</taxon>
        <taxon>Bacilli</taxon>
        <taxon>Bacillales</taxon>
        <taxon>Bacillaceae</taxon>
        <taxon>Priestia</taxon>
    </lineage>
</organism>
<dbReference type="Proteomes" id="UP000605259">
    <property type="component" value="Unassembled WGS sequence"/>
</dbReference>
<keyword evidence="3 6" id="KW-0812">Transmembrane</keyword>
<dbReference type="PROSITE" id="PS00216">
    <property type="entry name" value="SUGAR_TRANSPORT_1"/>
    <property type="match status" value="1"/>
</dbReference>
<dbReference type="EMBL" id="BMFK01000002">
    <property type="protein sequence ID" value="GGE74642.1"/>
    <property type="molecule type" value="Genomic_DNA"/>
</dbReference>
<keyword evidence="9" id="KW-1185">Reference proteome</keyword>
<dbReference type="InterPro" id="IPR052714">
    <property type="entry name" value="MFS_Exporter"/>
</dbReference>
<evidence type="ECO:0000256" key="5">
    <source>
        <dbReference type="ARBA" id="ARBA00023136"/>
    </source>
</evidence>
<dbReference type="PANTHER" id="PTHR23531:SF2">
    <property type="entry name" value="PERMEASE"/>
    <property type="match status" value="1"/>
</dbReference>
<feature type="domain" description="Major facilitator superfamily (MFS) profile" evidence="7">
    <location>
        <begin position="10"/>
        <end position="386"/>
    </location>
</feature>
<feature type="transmembrane region" description="Helical" evidence="6">
    <location>
        <begin position="77"/>
        <end position="104"/>
    </location>
</feature>
<feature type="transmembrane region" description="Helical" evidence="6">
    <location>
        <begin position="47"/>
        <end position="65"/>
    </location>
</feature>
<dbReference type="PANTHER" id="PTHR23531">
    <property type="entry name" value="QUINOLENE RESISTANCE PROTEIN NORA"/>
    <property type="match status" value="1"/>
</dbReference>
<dbReference type="SUPFAM" id="SSF103473">
    <property type="entry name" value="MFS general substrate transporter"/>
    <property type="match status" value="1"/>
</dbReference>
<feature type="transmembrane region" description="Helical" evidence="6">
    <location>
        <begin position="12"/>
        <end position="35"/>
    </location>
</feature>
<dbReference type="RefSeq" id="WP_188388884.1">
    <property type="nucleotide sequence ID" value="NZ_BMFK01000002.1"/>
</dbReference>
<reference evidence="8" key="1">
    <citation type="journal article" date="2014" name="Int. J. Syst. Evol. Microbiol.">
        <title>Complete genome sequence of Corynebacterium casei LMG S-19264T (=DSM 44701T), isolated from a smear-ripened cheese.</title>
        <authorList>
            <consortium name="US DOE Joint Genome Institute (JGI-PGF)"/>
            <person name="Walter F."/>
            <person name="Albersmeier A."/>
            <person name="Kalinowski J."/>
            <person name="Ruckert C."/>
        </authorList>
    </citation>
    <scope>NUCLEOTIDE SEQUENCE</scope>
    <source>
        <strain evidence="8">CGMCC 1.12698</strain>
    </source>
</reference>
<keyword evidence="4 6" id="KW-1133">Transmembrane helix</keyword>